<dbReference type="EMBL" id="MU072615">
    <property type="protein sequence ID" value="KAF5825547.1"/>
    <property type="molecule type" value="Genomic_DNA"/>
</dbReference>
<gene>
    <name evidence="1" type="ORF">DUNSADRAFT_8818</name>
</gene>
<proteinExistence type="predicted"/>
<dbReference type="Proteomes" id="UP000815325">
    <property type="component" value="Unassembled WGS sequence"/>
</dbReference>
<name>A0ABQ7FSR1_DUNSA</name>
<keyword evidence="2" id="KW-1185">Reference proteome</keyword>
<comment type="caution">
    <text evidence="1">The sequence shown here is derived from an EMBL/GenBank/DDBJ whole genome shotgun (WGS) entry which is preliminary data.</text>
</comment>
<organism evidence="1 2">
    <name type="scientific">Dunaliella salina</name>
    <name type="common">Green alga</name>
    <name type="synonym">Protococcus salinus</name>
    <dbReference type="NCBI Taxonomy" id="3046"/>
    <lineage>
        <taxon>Eukaryota</taxon>
        <taxon>Viridiplantae</taxon>
        <taxon>Chlorophyta</taxon>
        <taxon>core chlorophytes</taxon>
        <taxon>Chlorophyceae</taxon>
        <taxon>CS clade</taxon>
        <taxon>Chlamydomonadales</taxon>
        <taxon>Dunaliellaceae</taxon>
        <taxon>Dunaliella</taxon>
    </lineage>
</organism>
<evidence type="ECO:0008006" key="3">
    <source>
        <dbReference type="Google" id="ProtNLM"/>
    </source>
</evidence>
<dbReference type="PANTHER" id="PTHR21530">
    <property type="entry name" value="PHEROMONE SHUTDOWN PROTEIN"/>
    <property type="match status" value="1"/>
</dbReference>
<evidence type="ECO:0000313" key="1">
    <source>
        <dbReference type="EMBL" id="KAF5825547.1"/>
    </source>
</evidence>
<feature type="non-terminal residue" evidence="1">
    <location>
        <position position="90"/>
    </location>
</feature>
<sequence>SQAPQAPELPPSLRNNVACLQVPNKEAPGGSTEVYVLGMSHVSKQSVDQVKELIRLVEPEVVGVELCKDRLPLLINAESDTTPNIWHCRK</sequence>
<dbReference type="InterPro" id="IPR046345">
    <property type="entry name" value="TraB_PrgY-like"/>
</dbReference>
<evidence type="ECO:0000313" key="2">
    <source>
        <dbReference type="Proteomes" id="UP000815325"/>
    </source>
</evidence>
<protein>
    <recommendedName>
        <fullName evidence="3">TraB domain-containing protein</fullName>
    </recommendedName>
</protein>
<feature type="non-terminal residue" evidence="1">
    <location>
        <position position="1"/>
    </location>
</feature>
<reference evidence="1" key="1">
    <citation type="submission" date="2017-08" db="EMBL/GenBank/DDBJ databases">
        <authorList>
            <person name="Polle J.E."/>
            <person name="Barry K."/>
            <person name="Cushman J."/>
            <person name="Schmutz J."/>
            <person name="Tran D."/>
            <person name="Hathwaick L.T."/>
            <person name="Yim W.C."/>
            <person name="Jenkins J."/>
            <person name="Mckie-Krisberg Z.M."/>
            <person name="Prochnik S."/>
            <person name="Lindquist E."/>
            <person name="Dockter R.B."/>
            <person name="Adam C."/>
            <person name="Molina H."/>
            <person name="Bunkerborg J."/>
            <person name="Jin E."/>
            <person name="Buchheim M."/>
            <person name="Magnuson J."/>
        </authorList>
    </citation>
    <scope>NUCLEOTIDE SEQUENCE</scope>
    <source>
        <strain evidence="1">CCAP 19/18</strain>
    </source>
</reference>
<accession>A0ABQ7FSR1</accession>
<dbReference type="PANTHER" id="PTHR21530:SF7">
    <property type="entry name" value="TRAB DOMAIN-CONTAINING PROTEIN"/>
    <property type="match status" value="1"/>
</dbReference>